<organism evidence="8 9">
    <name type="scientific">Chiloscyllium punctatum</name>
    <name type="common">Brownbanded bambooshark</name>
    <name type="synonym">Hemiscyllium punctatum</name>
    <dbReference type="NCBI Taxonomy" id="137246"/>
    <lineage>
        <taxon>Eukaryota</taxon>
        <taxon>Metazoa</taxon>
        <taxon>Chordata</taxon>
        <taxon>Craniata</taxon>
        <taxon>Vertebrata</taxon>
        <taxon>Chondrichthyes</taxon>
        <taxon>Elasmobranchii</taxon>
        <taxon>Galeomorphii</taxon>
        <taxon>Galeoidea</taxon>
        <taxon>Orectolobiformes</taxon>
        <taxon>Hemiscylliidae</taxon>
        <taxon>Chiloscyllium</taxon>
    </lineage>
</organism>
<dbReference type="SMART" id="SM00409">
    <property type="entry name" value="IG"/>
    <property type="match status" value="2"/>
</dbReference>
<dbReference type="InterPro" id="IPR013106">
    <property type="entry name" value="Ig_V-set"/>
</dbReference>
<dbReference type="OrthoDB" id="6353782at2759"/>
<dbReference type="AlphaFoldDB" id="A0A401T7E1"/>
<evidence type="ECO:0000256" key="2">
    <source>
        <dbReference type="ARBA" id="ARBA00022729"/>
    </source>
</evidence>
<protein>
    <recommendedName>
        <fullName evidence="7">Ig-like domain-containing protein</fullName>
    </recommendedName>
</protein>
<evidence type="ECO:0000256" key="4">
    <source>
        <dbReference type="ARBA" id="ARBA00023180"/>
    </source>
</evidence>
<feature type="signal peptide" evidence="6">
    <location>
        <begin position="1"/>
        <end position="23"/>
    </location>
</feature>
<proteinExistence type="predicted"/>
<feature type="transmembrane region" description="Helical" evidence="5">
    <location>
        <begin position="327"/>
        <end position="349"/>
    </location>
</feature>
<keyword evidence="5" id="KW-0812">Transmembrane</keyword>
<feature type="chain" id="PRO_5019227499" description="Ig-like domain-containing protein" evidence="6">
    <location>
        <begin position="24"/>
        <end position="364"/>
    </location>
</feature>
<keyword evidence="3 5" id="KW-0472">Membrane</keyword>
<evidence type="ECO:0000256" key="3">
    <source>
        <dbReference type="ARBA" id="ARBA00023136"/>
    </source>
</evidence>
<evidence type="ECO:0000259" key="7">
    <source>
        <dbReference type="PROSITE" id="PS50835"/>
    </source>
</evidence>
<keyword evidence="2 6" id="KW-0732">Signal</keyword>
<dbReference type="InterPro" id="IPR015631">
    <property type="entry name" value="CD2/SLAM_rcpt"/>
</dbReference>
<evidence type="ECO:0000313" key="9">
    <source>
        <dbReference type="Proteomes" id="UP000287033"/>
    </source>
</evidence>
<dbReference type="Pfam" id="PF13927">
    <property type="entry name" value="Ig_3"/>
    <property type="match status" value="1"/>
</dbReference>
<name>A0A401T7E1_CHIPU</name>
<reference evidence="8 9" key="1">
    <citation type="journal article" date="2018" name="Nat. Ecol. Evol.">
        <title>Shark genomes provide insights into elasmobranch evolution and the origin of vertebrates.</title>
        <authorList>
            <person name="Hara Y"/>
            <person name="Yamaguchi K"/>
            <person name="Onimaru K"/>
            <person name="Kadota M"/>
            <person name="Koyanagi M"/>
            <person name="Keeley SD"/>
            <person name="Tatsumi K"/>
            <person name="Tanaka K"/>
            <person name="Motone F"/>
            <person name="Kageyama Y"/>
            <person name="Nozu R"/>
            <person name="Adachi N"/>
            <person name="Nishimura O"/>
            <person name="Nakagawa R"/>
            <person name="Tanegashima C"/>
            <person name="Kiyatake I"/>
            <person name="Matsumoto R"/>
            <person name="Murakumo K"/>
            <person name="Nishida K"/>
            <person name="Terakita A"/>
            <person name="Kuratani S"/>
            <person name="Sato K"/>
            <person name="Hyodo S Kuraku.S."/>
        </authorList>
    </citation>
    <scope>NUCLEOTIDE SEQUENCE [LARGE SCALE GENOMIC DNA]</scope>
</reference>
<dbReference type="InterPro" id="IPR003599">
    <property type="entry name" value="Ig_sub"/>
</dbReference>
<dbReference type="Gene3D" id="2.60.40.10">
    <property type="entry name" value="Immunoglobulins"/>
    <property type="match status" value="3"/>
</dbReference>
<keyword evidence="4" id="KW-0325">Glycoprotein</keyword>
<comment type="subcellular location">
    <subcellularLocation>
        <location evidence="1">Membrane</location>
    </subcellularLocation>
</comment>
<dbReference type="SUPFAM" id="SSF48726">
    <property type="entry name" value="Immunoglobulin"/>
    <property type="match status" value="2"/>
</dbReference>
<feature type="domain" description="Ig-like" evidence="7">
    <location>
        <begin position="237"/>
        <end position="316"/>
    </location>
</feature>
<dbReference type="EMBL" id="BEZZ01001208">
    <property type="protein sequence ID" value="GCC38560.1"/>
    <property type="molecule type" value="Genomic_DNA"/>
</dbReference>
<gene>
    <name evidence="8" type="ORF">chiPu_0017075</name>
</gene>
<dbReference type="PANTHER" id="PTHR12080:SF59">
    <property type="entry name" value="HEPATIC AND GLIAL CELL ADHESION MOLECULE"/>
    <property type="match status" value="1"/>
</dbReference>
<dbReference type="Proteomes" id="UP000287033">
    <property type="component" value="Unassembled WGS sequence"/>
</dbReference>
<dbReference type="Pfam" id="PF07686">
    <property type="entry name" value="V-set"/>
    <property type="match status" value="1"/>
</dbReference>
<dbReference type="PROSITE" id="PS50835">
    <property type="entry name" value="IG_LIKE"/>
    <property type="match status" value="1"/>
</dbReference>
<evidence type="ECO:0000256" key="6">
    <source>
        <dbReference type="SAM" id="SignalP"/>
    </source>
</evidence>
<evidence type="ECO:0000313" key="8">
    <source>
        <dbReference type="EMBL" id="GCC38560.1"/>
    </source>
</evidence>
<keyword evidence="5" id="KW-1133">Transmembrane helix</keyword>
<keyword evidence="9" id="KW-1185">Reference proteome</keyword>
<comment type="caution">
    <text evidence="8">The sequence shown here is derived from an EMBL/GenBank/DDBJ whole genome shotgun (WGS) entry which is preliminary data.</text>
</comment>
<dbReference type="GO" id="GO:0016020">
    <property type="term" value="C:membrane"/>
    <property type="evidence" value="ECO:0007669"/>
    <property type="project" value="UniProtKB-SubCell"/>
</dbReference>
<dbReference type="OMA" id="GNISEHH"/>
<sequence length="364" mass="40980">MERGFELLALLLMLHSRVLQTQAERKEIFGAVGSSVLLDPEIGADLHNSEIIWKFTGKNTISGIILDYLPSYHKVKPNKQFKYRLDFNGFNGSLTLTDVKPDDQGNYTIHVNETLTRRIELFVFEHVKMDVYRTPQSSMFFPGVFENLQELVKVLQWRVYRGNTENGTEMQVLQFDTGATEPSLAQEYHGRLESFQANGSFVLLNLISSDDGLYTLFINQQNVPVRSIQLWMIDDLPKPLILSSSSVVGSTIMLLCRVSGQSHEYQWQKDGGNISEHHQLIDGGKSLIIPRATKEYCGTYTCTVINPISSNQAEYTLIIYGIPPEQYIIIAAAIVGLVFSAVSLSRLMLQCCLNEQLVGEGICQ</sequence>
<accession>A0A401T7E1</accession>
<dbReference type="InterPro" id="IPR007110">
    <property type="entry name" value="Ig-like_dom"/>
</dbReference>
<dbReference type="PANTHER" id="PTHR12080">
    <property type="entry name" value="SIGNALING LYMPHOCYTIC ACTIVATION MOLECULE"/>
    <property type="match status" value="1"/>
</dbReference>
<evidence type="ECO:0000256" key="1">
    <source>
        <dbReference type="ARBA" id="ARBA00004370"/>
    </source>
</evidence>
<dbReference type="STRING" id="137246.A0A401T7E1"/>
<evidence type="ECO:0000256" key="5">
    <source>
        <dbReference type="SAM" id="Phobius"/>
    </source>
</evidence>
<dbReference type="GO" id="GO:0005911">
    <property type="term" value="C:cell-cell junction"/>
    <property type="evidence" value="ECO:0007669"/>
    <property type="project" value="TreeGrafter"/>
</dbReference>
<dbReference type="InterPro" id="IPR013783">
    <property type="entry name" value="Ig-like_fold"/>
</dbReference>
<dbReference type="InterPro" id="IPR036179">
    <property type="entry name" value="Ig-like_dom_sf"/>
</dbReference>